<organism evidence="2">
    <name type="scientific">uncultured Dysgonomonas sp</name>
    <dbReference type="NCBI Taxonomy" id="206096"/>
    <lineage>
        <taxon>Bacteria</taxon>
        <taxon>Pseudomonadati</taxon>
        <taxon>Bacteroidota</taxon>
        <taxon>Bacteroidia</taxon>
        <taxon>Bacteroidales</taxon>
        <taxon>Dysgonomonadaceae</taxon>
        <taxon>Dysgonomonas</taxon>
        <taxon>environmental samples</taxon>
    </lineage>
</organism>
<proteinExistence type="predicted"/>
<evidence type="ECO:0000256" key="1">
    <source>
        <dbReference type="SAM" id="Phobius"/>
    </source>
</evidence>
<name>A0A212IVV8_9BACT</name>
<dbReference type="InterPro" id="IPR025324">
    <property type="entry name" value="DUF4230"/>
</dbReference>
<evidence type="ECO:0000313" key="2">
    <source>
        <dbReference type="EMBL" id="SBV91343.1"/>
    </source>
</evidence>
<dbReference type="EMBL" id="FLUL01000001">
    <property type="protein sequence ID" value="SBV91343.1"/>
    <property type="molecule type" value="Genomic_DNA"/>
</dbReference>
<dbReference type="Pfam" id="PF14014">
    <property type="entry name" value="DUF4230"/>
    <property type="match status" value="1"/>
</dbReference>
<feature type="transmembrane region" description="Helical" evidence="1">
    <location>
        <begin position="12"/>
        <end position="31"/>
    </location>
</feature>
<keyword evidence="1" id="KW-1133">Transmembrane helix</keyword>
<keyword evidence="1" id="KW-0812">Transmembrane</keyword>
<gene>
    <name evidence="2" type="ORF">KL86DYS2_10167</name>
</gene>
<accession>A0A212IVV8</accession>
<dbReference type="RefSeq" id="WP_296946151.1">
    <property type="nucleotide sequence ID" value="NZ_LT599021.1"/>
</dbReference>
<sequence>MAINIRPQTLRSQIFILATGIILGIMVMYLINTKKNATVQISHNMILQEIESLGNLEVTKYSIQDMMEYKKIRRWLPNAKTGLIIYGEVICCVDLTKLKPEDITVSDKTIHLQLPSPEICHVKVDHSKSRVYDMEFGLWESTDIVDEAYTFAEQQLNEKAKQLDMLGQSRDNAVNLLKPILKAMGFEEVVITFRSKSGKG</sequence>
<dbReference type="AlphaFoldDB" id="A0A212IVV8"/>
<reference evidence="2" key="1">
    <citation type="submission" date="2016-04" db="EMBL/GenBank/DDBJ databases">
        <authorList>
            <person name="Evans L.H."/>
            <person name="Alamgir A."/>
            <person name="Owens N."/>
            <person name="Weber N.D."/>
            <person name="Virtaneva K."/>
            <person name="Barbian K."/>
            <person name="Babar A."/>
            <person name="Rosenke K."/>
        </authorList>
    </citation>
    <scope>NUCLEOTIDE SEQUENCE</scope>
    <source>
        <strain evidence="2">86-2</strain>
    </source>
</reference>
<evidence type="ECO:0008006" key="3">
    <source>
        <dbReference type="Google" id="ProtNLM"/>
    </source>
</evidence>
<protein>
    <recommendedName>
        <fullName evidence="3">DUF4230 domain-containing protein</fullName>
    </recommendedName>
</protein>
<keyword evidence="1" id="KW-0472">Membrane</keyword>